<keyword evidence="1" id="KW-0812">Transmembrane</keyword>
<evidence type="ECO:0000313" key="2">
    <source>
        <dbReference type="EMBL" id="KAF2610199.1"/>
    </source>
</evidence>
<feature type="transmembrane region" description="Helical" evidence="1">
    <location>
        <begin position="20"/>
        <end position="42"/>
    </location>
</feature>
<protein>
    <recommendedName>
        <fullName evidence="3">Transmembrane protein</fullName>
    </recommendedName>
</protein>
<sequence length="97" mass="10481">MSSSGESFLPSRRAFFSSALAVFLSVFSLPFPAFFVFFPILFAGMEAESDYKGSSPSSSSSSSTVCAQQGERGFYLLGPFAFYQGGNLEAHLLTCHH</sequence>
<proteinExistence type="predicted"/>
<dbReference type="AlphaFoldDB" id="A0A8S9LWI0"/>
<comment type="caution">
    <text evidence="2">The sequence shown here is derived from an EMBL/GenBank/DDBJ whole genome shotgun (WGS) entry which is preliminary data.</text>
</comment>
<keyword evidence="1" id="KW-1133">Transmembrane helix</keyword>
<organism evidence="2">
    <name type="scientific">Brassica cretica</name>
    <name type="common">Mustard</name>
    <dbReference type="NCBI Taxonomy" id="69181"/>
    <lineage>
        <taxon>Eukaryota</taxon>
        <taxon>Viridiplantae</taxon>
        <taxon>Streptophyta</taxon>
        <taxon>Embryophyta</taxon>
        <taxon>Tracheophyta</taxon>
        <taxon>Spermatophyta</taxon>
        <taxon>Magnoliopsida</taxon>
        <taxon>eudicotyledons</taxon>
        <taxon>Gunneridae</taxon>
        <taxon>Pentapetalae</taxon>
        <taxon>rosids</taxon>
        <taxon>malvids</taxon>
        <taxon>Brassicales</taxon>
        <taxon>Brassicaceae</taxon>
        <taxon>Brassiceae</taxon>
        <taxon>Brassica</taxon>
    </lineage>
</organism>
<evidence type="ECO:0008006" key="3">
    <source>
        <dbReference type="Google" id="ProtNLM"/>
    </source>
</evidence>
<name>A0A8S9LWI0_BRACR</name>
<evidence type="ECO:0000256" key="1">
    <source>
        <dbReference type="SAM" id="Phobius"/>
    </source>
</evidence>
<gene>
    <name evidence="2" type="ORF">F2Q70_00009083</name>
</gene>
<accession>A0A8S9LWI0</accession>
<dbReference type="EMBL" id="QGKY02000089">
    <property type="protein sequence ID" value="KAF2610199.1"/>
    <property type="molecule type" value="Genomic_DNA"/>
</dbReference>
<keyword evidence="1" id="KW-0472">Membrane</keyword>
<reference evidence="2" key="1">
    <citation type="submission" date="2019-12" db="EMBL/GenBank/DDBJ databases">
        <title>Genome sequencing and annotation of Brassica cretica.</title>
        <authorList>
            <person name="Studholme D.J."/>
            <person name="Sarris P.F."/>
        </authorList>
    </citation>
    <scope>NUCLEOTIDE SEQUENCE</scope>
    <source>
        <strain evidence="2">PFS-102/07</strain>
        <tissue evidence="2">Leaf</tissue>
    </source>
</reference>